<keyword evidence="3" id="KW-0862">Zinc</keyword>
<dbReference type="Gene3D" id="3.90.180.10">
    <property type="entry name" value="Medium-chain alcohol dehydrogenases, catalytic domain"/>
    <property type="match status" value="1"/>
</dbReference>
<dbReference type="Proteomes" id="UP000093104">
    <property type="component" value="Unassembled WGS sequence"/>
</dbReference>
<name>A0A1C7ZA42_PSESX</name>
<evidence type="ECO:0000256" key="1">
    <source>
        <dbReference type="ARBA" id="ARBA00001947"/>
    </source>
</evidence>
<dbReference type="AlphaFoldDB" id="A0A1C7ZA42"/>
<dbReference type="PATRIC" id="fig|317.243.peg.1937"/>
<dbReference type="EMBL" id="LGSI01000038">
    <property type="protein sequence ID" value="OCR25055.1"/>
    <property type="molecule type" value="Genomic_DNA"/>
</dbReference>
<dbReference type="Gene3D" id="3.40.50.720">
    <property type="entry name" value="NAD(P)-binding Rossmann-like Domain"/>
    <property type="match status" value="1"/>
</dbReference>
<keyword evidence="4" id="KW-0560">Oxidoreductase</keyword>
<dbReference type="PANTHER" id="PTHR42940">
    <property type="entry name" value="ALCOHOL DEHYDROGENASE 1-RELATED"/>
    <property type="match status" value="1"/>
</dbReference>
<accession>A0A1C7ZA42</accession>
<evidence type="ECO:0000256" key="3">
    <source>
        <dbReference type="ARBA" id="ARBA00022833"/>
    </source>
</evidence>
<dbReference type="GO" id="GO:0016491">
    <property type="term" value="F:oxidoreductase activity"/>
    <property type="evidence" value="ECO:0007669"/>
    <property type="project" value="UniProtKB-KW"/>
</dbReference>
<protein>
    <recommendedName>
        <fullName evidence="7">Alcohol dehydrogenase</fullName>
    </recommendedName>
</protein>
<dbReference type="GO" id="GO:0046872">
    <property type="term" value="F:metal ion binding"/>
    <property type="evidence" value="ECO:0007669"/>
    <property type="project" value="UniProtKB-KW"/>
</dbReference>
<sequence>MVLDGIEVIGSLVGTRQDLVEAFEFAADGKVVPKVTPRKIDEINDIFEEMQQGKIKGRMVIEFSN</sequence>
<reference evidence="5 6" key="1">
    <citation type="submission" date="2015-07" db="EMBL/GenBank/DDBJ databases">
        <title>Draft genome sequence of a diazotrophic, plant growth-promoting rhizobacterium of the Pseudomonas syringae complex.</title>
        <authorList>
            <person name="Patten C.L."/>
            <person name="Jeong H."/>
        </authorList>
    </citation>
    <scope>NUCLEOTIDE SEQUENCE [LARGE SCALE GENOMIC DNA]</scope>
    <source>
        <strain evidence="5 6">GR12-2</strain>
    </source>
</reference>
<comment type="cofactor">
    <cofactor evidence="1">
        <name>Zn(2+)</name>
        <dbReference type="ChEBI" id="CHEBI:29105"/>
    </cofactor>
</comment>
<keyword evidence="2" id="KW-0479">Metal-binding</keyword>
<organism evidence="5 6">
    <name type="scientific">Pseudomonas syringae</name>
    <dbReference type="NCBI Taxonomy" id="317"/>
    <lineage>
        <taxon>Bacteria</taxon>
        <taxon>Pseudomonadati</taxon>
        <taxon>Pseudomonadota</taxon>
        <taxon>Gammaproteobacteria</taxon>
        <taxon>Pseudomonadales</taxon>
        <taxon>Pseudomonadaceae</taxon>
        <taxon>Pseudomonas</taxon>
    </lineage>
</organism>
<evidence type="ECO:0008006" key="7">
    <source>
        <dbReference type="Google" id="ProtNLM"/>
    </source>
</evidence>
<evidence type="ECO:0000256" key="4">
    <source>
        <dbReference type="ARBA" id="ARBA00023002"/>
    </source>
</evidence>
<dbReference type="PANTHER" id="PTHR42940:SF8">
    <property type="entry name" value="VACUOLAR PROTEIN SORTING-ASSOCIATED PROTEIN 11"/>
    <property type="match status" value="1"/>
</dbReference>
<comment type="caution">
    <text evidence="5">The sequence shown here is derived from an EMBL/GenBank/DDBJ whole genome shotgun (WGS) entry which is preliminary data.</text>
</comment>
<proteinExistence type="predicted"/>
<evidence type="ECO:0000313" key="6">
    <source>
        <dbReference type="Proteomes" id="UP000093104"/>
    </source>
</evidence>
<evidence type="ECO:0000256" key="2">
    <source>
        <dbReference type="ARBA" id="ARBA00022723"/>
    </source>
</evidence>
<evidence type="ECO:0000313" key="5">
    <source>
        <dbReference type="EMBL" id="OCR25055.1"/>
    </source>
</evidence>
<gene>
    <name evidence="5" type="ORF">AFK24_11200</name>
</gene>